<protein>
    <submittedName>
        <fullName evidence="1">Uncharacterized protein</fullName>
    </submittedName>
</protein>
<proteinExistence type="predicted"/>
<accession>A0A727Z0I2</accession>
<comment type="caution">
    <text evidence="1">The sequence shown here is derived from an EMBL/GenBank/DDBJ whole genome shotgun (WGS) entry which is preliminary data.</text>
</comment>
<sequence length="52" mass="5615">MNTLTIDIQALTNNSTLILPSTNMLYQSEAYLKTISSGIRQAKRSGITVGGE</sequence>
<reference evidence="1" key="1">
    <citation type="journal article" date="2018" name="Genome Biol.">
        <title>SKESA: strategic k-mer extension for scrupulous assemblies.</title>
        <authorList>
            <person name="Souvorov A."/>
            <person name="Agarwala R."/>
            <person name="Lipman D.J."/>
        </authorList>
    </citation>
    <scope>NUCLEOTIDE SEQUENCE</scope>
    <source>
        <strain evidence="1">12-2349</strain>
    </source>
</reference>
<organism evidence="1">
    <name type="scientific">Salmonella enterica subsp. houtenae serovar 48:g,z51:-</name>
    <dbReference type="NCBI Taxonomy" id="1050190"/>
    <lineage>
        <taxon>Bacteria</taxon>
        <taxon>Pseudomonadati</taxon>
        <taxon>Pseudomonadota</taxon>
        <taxon>Gammaproteobacteria</taxon>
        <taxon>Enterobacterales</taxon>
        <taxon>Enterobacteriaceae</taxon>
        <taxon>Salmonella</taxon>
    </lineage>
</organism>
<name>A0A727Z0I2_SALHO</name>
<gene>
    <name evidence="1" type="ORF">G3246_003228</name>
</gene>
<dbReference type="EMBL" id="DAARFO010000030">
    <property type="protein sequence ID" value="HAE2227679.1"/>
    <property type="molecule type" value="Genomic_DNA"/>
</dbReference>
<dbReference type="AlphaFoldDB" id="A0A727Z0I2"/>
<reference evidence="1" key="2">
    <citation type="submission" date="2018-07" db="EMBL/GenBank/DDBJ databases">
        <authorList>
            <consortium name="NCBI Pathogen Detection Project"/>
        </authorList>
    </citation>
    <scope>NUCLEOTIDE SEQUENCE</scope>
    <source>
        <strain evidence="1">12-2349</strain>
    </source>
</reference>
<evidence type="ECO:0000313" key="1">
    <source>
        <dbReference type="EMBL" id="HAE2227679.1"/>
    </source>
</evidence>